<proteinExistence type="predicted"/>
<evidence type="ECO:0000256" key="1">
    <source>
        <dbReference type="SAM" id="MobiDB-lite"/>
    </source>
</evidence>
<name>A0A5C6MJB5_9TELE</name>
<accession>A0A5C6MJB5</accession>
<reference evidence="2 3" key="1">
    <citation type="submission" date="2019-04" db="EMBL/GenBank/DDBJ databases">
        <title>Chromosome genome assembly for Takifugu flavidus.</title>
        <authorList>
            <person name="Xiao S."/>
        </authorList>
    </citation>
    <scope>NUCLEOTIDE SEQUENCE [LARGE SCALE GENOMIC DNA]</scope>
    <source>
        <strain evidence="2">HTHZ2018</strain>
        <tissue evidence="2">Muscle</tissue>
    </source>
</reference>
<evidence type="ECO:0000313" key="3">
    <source>
        <dbReference type="Proteomes" id="UP000324091"/>
    </source>
</evidence>
<feature type="compositionally biased region" description="Polar residues" evidence="1">
    <location>
        <begin position="52"/>
        <end position="68"/>
    </location>
</feature>
<dbReference type="EMBL" id="RHFK02000022">
    <property type="protein sequence ID" value="TWW55202.1"/>
    <property type="molecule type" value="Genomic_DNA"/>
</dbReference>
<gene>
    <name evidence="2" type="ORF">D4764_09G0002510</name>
</gene>
<organism evidence="2 3">
    <name type="scientific">Takifugu flavidus</name>
    <name type="common">sansaifugu</name>
    <dbReference type="NCBI Taxonomy" id="433684"/>
    <lineage>
        <taxon>Eukaryota</taxon>
        <taxon>Metazoa</taxon>
        <taxon>Chordata</taxon>
        <taxon>Craniata</taxon>
        <taxon>Vertebrata</taxon>
        <taxon>Euteleostomi</taxon>
        <taxon>Actinopterygii</taxon>
        <taxon>Neopterygii</taxon>
        <taxon>Teleostei</taxon>
        <taxon>Neoteleostei</taxon>
        <taxon>Acanthomorphata</taxon>
        <taxon>Eupercaria</taxon>
        <taxon>Tetraodontiformes</taxon>
        <taxon>Tetradontoidea</taxon>
        <taxon>Tetraodontidae</taxon>
        <taxon>Takifugu</taxon>
    </lineage>
</organism>
<feature type="region of interest" description="Disordered" evidence="1">
    <location>
        <begin position="20"/>
        <end position="80"/>
    </location>
</feature>
<keyword evidence="3" id="KW-1185">Reference proteome</keyword>
<feature type="compositionally biased region" description="Basic and acidic residues" evidence="1">
    <location>
        <begin position="20"/>
        <end position="30"/>
    </location>
</feature>
<protein>
    <submittedName>
        <fullName evidence="2">Uncharacterized protein</fullName>
    </submittedName>
</protein>
<evidence type="ECO:0000313" key="2">
    <source>
        <dbReference type="EMBL" id="TWW55202.1"/>
    </source>
</evidence>
<dbReference type="Proteomes" id="UP000324091">
    <property type="component" value="Chromosome 9"/>
</dbReference>
<sequence length="80" mass="8823">MDRFVVEGHALNGAFYEEMEQHHAEAKESNQDGVGDTGTQPSGCAEKERINVTENSSHSLRNCQSNKGYHSRPSDSGENE</sequence>
<comment type="caution">
    <text evidence="2">The sequence shown here is derived from an EMBL/GenBank/DDBJ whole genome shotgun (WGS) entry which is preliminary data.</text>
</comment>
<dbReference type="AlphaFoldDB" id="A0A5C6MJB5"/>